<dbReference type="InterPro" id="IPR007877">
    <property type="entry name" value="DUF707"/>
</dbReference>
<dbReference type="AlphaFoldDB" id="A0A8S2GIY6"/>
<protein>
    <submittedName>
        <fullName evidence="2">Uncharacterized protein</fullName>
    </submittedName>
</protein>
<comment type="caution">
    <text evidence="2">The sequence shown here is derived from an EMBL/GenBank/DDBJ whole genome shotgun (WGS) entry which is preliminary data.</text>
</comment>
<dbReference type="Pfam" id="PF05212">
    <property type="entry name" value="DUF707"/>
    <property type="match status" value="1"/>
</dbReference>
<dbReference type="Proteomes" id="UP000677228">
    <property type="component" value="Unassembled WGS sequence"/>
</dbReference>
<reference evidence="2" key="1">
    <citation type="submission" date="2021-02" db="EMBL/GenBank/DDBJ databases">
        <authorList>
            <person name="Nowell W R."/>
        </authorList>
    </citation>
    <scope>NUCLEOTIDE SEQUENCE</scope>
</reference>
<dbReference type="PANTHER" id="PTHR31210">
    <property type="entry name" value="OS06G0731900 PROTEIN"/>
    <property type="match status" value="1"/>
</dbReference>
<dbReference type="EMBL" id="CAJNOK010000328">
    <property type="protein sequence ID" value="CAF0745510.1"/>
    <property type="molecule type" value="Genomic_DNA"/>
</dbReference>
<accession>A0A8S2GIY6</accession>
<dbReference type="Proteomes" id="UP000682733">
    <property type="component" value="Unassembled WGS sequence"/>
</dbReference>
<proteinExistence type="predicted"/>
<evidence type="ECO:0000313" key="2">
    <source>
        <dbReference type="EMBL" id="CAF3523431.1"/>
    </source>
</evidence>
<gene>
    <name evidence="1" type="ORF">OVA965_LOCUS1696</name>
    <name evidence="2" type="ORF">TMI583_LOCUS1696</name>
</gene>
<evidence type="ECO:0000313" key="3">
    <source>
        <dbReference type="Proteomes" id="UP000682733"/>
    </source>
</evidence>
<evidence type="ECO:0000313" key="1">
    <source>
        <dbReference type="EMBL" id="CAF0745510.1"/>
    </source>
</evidence>
<dbReference type="PANTHER" id="PTHR31210:SF43">
    <property type="entry name" value="STORAGE PROTEIN-RELATED"/>
    <property type="match status" value="1"/>
</dbReference>
<dbReference type="EMBL" id="CAJOBA010000328">
    <property type="protein sequence ID" value="CAF3523431.1"/>
    <property type="molecule type" value="Genomic_DNA"/>
</dbReference>
<sequence length="261" mass="30157">MENPNLCHLANKSLVVSCWRDSSKHKWVSQNIMTAFPQERFDHIIFVHDNSDWSNHSGFEKFIWIRANGQMKFWFIKRFIPMHILKSYRYIWLFDDDAALTFDPLHYECVVSKLNISLSAPGRLNGIIAHPSTRVNANYTTKIGRWVDFVEIGPVVMGSSLAWQCIWDILVVTVSTGFGLDLIWCNLLSETCIPREWNKKACAILDAFIVNHQAAHHSPSHIGEAELHVYNKYVKDFQTKHQIFGALAENLEILYSCNMTK</sequence>
<name>A0A8S2GIY6_9BILA</name>
<organism evidence="2 3">
    <name type="scientific">Didymodactylos carnosus</name>
    <dbReference type="NCBI Taxonomy" id="1234261"/>
    <lineage>
        <taxon>Eukaryota</taxon>
        <taxon>Metazoa</taxon>
        <taxon>Spiralia</taxon>
        <taxon>Gnathifera</taxon>
        <taxon>Rotifera</taxon>
        <taxon>Eurotatoria</taxon>
        <taxon>Bdelloidea</taxon>
        <taxon>Philodinida</taxon>
        <taxon>Philodinidae</taxon>
        <taxon>Didymodactylos</taxon>
    </lineage>
</organism>